<accession>A0ABN1IP26</accession>
<dbReference type="Pfam" id="PF08812">
    <property type="entry name" value="YtxC"/>
    <property type="match status" value="1"/>
</dbReference>
<protein>
    <submittedName>
        <fullName evidence="1">Sporulation protein YtxC</fullName>
    </submittedName>
</protein>
<organism evidence="1 2">
    <name type="scientific">Clostridium malenominatum</name>
    <dbReference type="NCBI Taxonomy" id="1539"/>
    <lineage>
        <taxon>Bacteria</taxon>
        <taxon>Bacillati</taxon>
        <taxon>Bacillota</taxon>
        <taxon>Clostridia</taxon>
        <taxon>Eubacteriales</taxon>
        <taxon>Clostridiaceae</taxon>
        <taxon>Clostridium</taxon>
    </lineage>
</organism>
<proteinExistence type="predicted"/>
<reference evidence="1 2" key="1">
    <citation type="journal article" date="2019" name="Int. J. Syst. Evol. Microbiol.">
        <title>The Global Catalogue of Microorganisms (GCM) 10K type strain sequencing project: providing services to taxonomists for standard genome sequencing and annotation.</title>
        <authorList>
            <consortium name="The Broad Institute Genomics Platform"/>
            <consortium name="The Broad Institute Genome Sequencing Center for Infectious Disease"/>
            <person name="Wu L."/>
            <person name="Ma J."/>
        </authorList>
    </citation>
    <scope>NUCLEOTIDE SEQUENCE [LARGE SCALE GENOMIC DNA]</scope>
    <source>
        <strain evidence="1 2">JCM 1405</strain>
    </source>
</reference>
<dbReference type="NCBIfam" id="TIGR02834">
    <property type="entry name" value="spo_ytxC"/>
    <property type="match status" value="1"/>
</dbReference>
<gene>
    <name evidence="1" type="primary">ytxC</name>
    <name evidence="1" type="ORF">GCM10008905_04940</name>
</gene>
<comment type="caution">
    <text evidence="1">The sequence shown here is derived from an EMBL/GenBank/DDBJ whole genome shotgun (WGS) entry which is preliminary data.</text>
</comment>
<dbReference type="RefSeq" id="WP_343766184.1">
    <property type="nucleotide sequence ID" value="NZ_BAAACF010000001.1"/>
</dbReference>
<sequence length="301" mass="35599">MQCFKLIYEKDFDGLIEELEEMREYFKSRHIEIGIAESMEDKTHFINIYFPDKKIEEKALNIFHHHIGNILYKALIEEFDEKCMIDFITEAYFFLNEDELRDVRIKSLNILNNDKLPINDNNIFYINRKNELIDKIIECIADKNEINIKGFLTFRIKPLRDEIEKIIDKIVEEYLIEKEYNEFIKLLKYFVEIQDSRIELVNIIIKEDGNYSVLDGEGNNIMDEFAKDFINNQMASAINVEDILISGLIAYCPEKIVIHGSKNSRNNEIINTIKNVFLNRVSFCENCKMCFASISKRGVKR</sequence>
<evidence type="ECO:0000313" key="1">
    <source>
        <dbReference type="EMBL" id="GAA0718316.1"/>
    </source>
</evidence>
<evidence type="ECO:0000313" key="2">
    <source>
        <dbReference type="Proteomes" id="UP001500339"/>
    </source>
</evidence>
<dbReference type="InterPro" id="IPR014199">
    <property type="entry name" value="Spore_YtxC"/>
</dbReference>
<dbReference type="Proteomes" id="UP001500339">
    <property type="component" value="Unassembled WGS sequence"/>
</dbReference>
<name>A0ABN1IP26_9CLOT</name>
<keyword evidence="2" id="KW-1185">Reference proteome</keyword>
<dbReference type="EMBL" id="BAAACF010000001">
    <property type="protein sequence ID" value="GAA0718316.1"/>
    <property type="molecule type" value="Genomic_DNA"/>
</dbReference>